<sequence>MLARRRGMSVTECSRLSDLIQKAVISSAQFVAARSLALYAACDNEVATSEICRAALAAGKELCYPRVEAGSLVFREASGECELVCGSFGIPEPQEGFPPRDPGELDLIVIPGVAFDLKGHRIGYGKGFYDRTVHLLEGSGRLVGLCYDFQLVDAVAGEPHDVLMDLIITESRQVGRGSLSI</sequence>
<feature type="binding site" evidence="4">
    <location>
        <begin position="121"/>
        <end position="129"/>
    </location>
    <ligand>
        <name>ATP</name>
        <dbReference type="ChEBI" id="CHEBI:30616"/>
    </ligand>
</feature>
<dbReference type="Proteomes" id="UP000319449">
    <property type="component" value="Unassembled WGS sequence"/>
</dbReference>
<dbReference type="Pfam" id="PF01812">
    <property type="entry name" value="5-FTHF_cyc-lig"/>
    <property type="match status" value="1"/>
</dbReference>
<reference evidence="6 7" key="1">
    <citation type="submission" date="2019-07" db="EMBL/GenBank/DDBJ databases">
        <title>Genomic Encyclopedia of Archaeal and Bacterial Type Strains, Phase II (KMG-II): from individual species to whole genera.</title>
        <authorList>
            <person name="Goeker M."/>
        </authorList>
    </citation>
    <scope>NUCLEOTIDE SEQUENCE [LARGE SCALE GENOMIC DNA]</scope>
    <source>
        <strain evidence="6 7">ATCC BAA-1139</strain>
    </source>
</reference>
<dbReference type="PANTHER" id="PTHR23407:SF1">
    <property type="entry name" value="5-FORMYLTETRAHYDROFOLATE CYCLO-LIGASE"/>
    <property type="match status" value="1"/>
</dbReference>
<dbReference type="EMBL" id="VLLN01000039">
    <property type="protein sequence ID" value="TWJ13523.1"/>
    <property type="molecule type" value="Genomic_DNA"/>
</dbReference>
<dbReference type="PANTHER" id="PTHR23407">
    <property type="entry name" value="ATPASE INHIBITOR/5-FORMYLTETRAHYDROFOLATE CYCLO-LIGASE"/>
    <property type="match status" value="1"/>
</dbReference>
<dbReference type="EC" id="6.3.3.2" evidence="5"/>
<accession>A0A562V6M9</accession>
<keyword evidence="5" id="KW-0460">Magnesium</keyword>
<comment type="similarity">
    <text evidence="1 5">Belongs to the 5-formyltetrahydrofolate cyclo-ligase family.</text>
</comment>
<comment type="caution">
    <text evidence="6">The sequence shown here is derived from an EMBL/GenBank/DDBJ whole genome shotgun (WGS) entry which is preliminary data.</text>
</comment>
<evidence type="ECO:0000256" key="5">
    <source>
        <dbReference type="RuleBase" id="RU361279"/>
    </source>
</evidence>
<keyword evidence="6" id="KW-0436">Ligase</keyword>
<keyword evidence="2 4" id="KW-0547">Nucleotide-binding</keyword>
<dbReference type="SUPFAM" id="SSF100950">
    <property type="entry name" value="NagB/RpiA/CoA transferase-like"/>
    <property type="match status" value="1"/>
</dbReference>
<evidence type="ECO:0000256" key="4">
    <source>
        <dbReference type="PIRSR" id="PIRSR006806-1"/>
    </source>
</evidence>
<gene>
    <name evidence="6" type="ORF">JN12_03834</name>
</gene>
<dbReference type="Gene3D" id="3.40.50.10420">
    <property type="entry name" value="NagB/RpiA/CoA transferase-like"/>
    <property type="match status" value="1"/>
</dbReference>
<comment type="cofactor">
    <cofactor evidence="5">
        <name>Mg(2+)</name>
        <dbReference type="ChEBI" id="CHEBI:18420"/>
    </cofactor>
</comment>
<evidence type="ECO:0000313" key="6">
    <source>
        <dbReference type="EMBL" id="TWJ13523.1"/>
    </source>
</evidence>
<proteinExistence type="inferred from homology"/>
<evidence type="ECO:0000256" key="3">
    <source>
        <dbReference type="ARBA" id="ARBA00022840"/>
    </source>
</evidence>
<dbReference type="PIRSF" id="PIRSF006806">
    <property type="entry name" value="FTHF_cligase"/>
    <property type="match status" value="1"/>
</dbReference>
<comment type="catalytic activity">
    <reaction evidence="5">
        <text>(6S)-5-formyl-5,6,7,8-tetrahydrofolate + ATP = (6R)-5,10-methenyltetrahydrofolate + ADP + phosphate</text>
        <dbReference type="Rhea" id="RHEA:10488"/>
        <dbReference type="ChEBI" id="CHEBI:30616"/>
        <dbReference type="ChEBI" id="CHEBI:43474"/>
        <dbReference type="ChEBI" id="CHEBI:57455"/>
        <dbReference type="ChEBI" id="CHEBI:57457"/>
        <dbReference type="ChEBI" id="CHEBI:456216"/>
        <dbReference type="EC" id="6.3.3.2"/>
    </reaction>
</comment>
<evidence type="ECO:0000256" key="2">
    <source>
        <dbReference type="ARBA" id="ARBA00022741"/>
    </source>
</evidence>
<evidence type="ECO:0000313" key="7">
    <source>
        <dbReference type="Proteomes" id="UP000319449"/>
    </source>
</evidence>
<keyword evidence="3 4" id="KW-0067">ATP-binding</keyword>
<protein>
    <recommendedName>
        <fullName evidence="5">5-formyltetrahydrofolate cyclo-ligase</fullName>
        <ecNumber evidence="5">6.3.3.2</ecNumber>
    </recommendedName>
</protein>
<dbReference type="NCBIfam" id="TIGR02727">
    <property type="entry name" value="MTHFS_bact"/>
    <property type="match status" value="1"/>
</dbReference>
<name>A0A562V6M9_9BACT</name>
<dbReference type="InterPro" id="IPR002698">
    <property type="entry name" value="FTHF_cligase"/>
</dbReference>
<dbReference type="GO" id="GO:0046872">
    <property type="term" value="F:metal ion binding"/>
    <property type="evidence" value="ECO:0007669"/>
    <property type="project" value="UniProtKB-KW"/>
</dbReference>
<dbReference type="InterPro" id="IPR037171">
    <property type="entry name" value="NagB/RpiA_transferase-like"/>
</dbReference>
<keyword evidence="5" id="KW-0479">Metal-binding</keyword>
<dbReference type="GO" id="GO:0030272">
    <property type="term" value="F:5-formyltetrahydrofolate cyclo-ligase activity"/>
    <property type="evidence" value="ECO:0007669"/>
    <property type="project" value="UniProtKB-EC"/>
</dbReference>
<dbReference type="GO" id="GO:0035999">
    <property type="term" value="P:tetrahydrofolate interconversion"/>
    <property type="evidence" value="ECO:0007669"/>
    <property type="project" value="TreeGrafter"/>
</dbReference>
<dbReference type="GO" id="GO:0009396">
    <property type="term" value="P:folic acid-containing compound biosynthetic process"/>
    <property type="evidence" value="ECO:0007669"/>
    <property type="project" value="TreeGrafter"/>
</dbReference>
<dbReference type="GO" id="GO:0005524">
    <property type="term" value="F:ATP binding"/>
    <property type="evidence" value="ECO:0007669"/>
    <property type="project" value="UniProtKB-KW"/>
</dbReference>
<dbReference type="AlphaFoldDB" id="A0A562V6M9"/>
<dbReference type="InterPro" id="IPR024185">
    <property type="entry name" value="FTHF_cligase-like_sf"/>
</dbReference>
<evidence type="ECO:0000256" key="1">
    <source>
        <dbReference type="ARBA" id="ARBA00010638"/>
    </source>
</evidence>
<keyword evidence="7" id="KW-1185">Reference proteome</keyword>
<organism evidence="6 7">
    <name type="scientific">Geobacter argillaceus</name>
    <dbReference type="NCBI Taxonomy" id="345631"/>
    <lineage>
        <taxon>Bacteria</taxon>
        <taxon>Pseudomonadati</taxon>
        <taxon>Thermodesulfobacteriota</taxon>
        <taxon>Desulfuromonadia</taxon>
        <taxon>Geobacterales</taxon>
        <taxon>Geobacteraceae</taxon>
        <taxon>Geobacter</taxon>
    </lineage>
</organism>
<feature type="binding site" evidence="4">
    <location>
        <position position="45"/>
    </location>
    <ligand>
        <name>substrate</name>
    </ligand>
</feature>